<dbReference type="Pfam" id="PF12796">
    <property type="entry name" value="Ank_2"/>
    <property type="match status" value="1"/>
</dbReference>
<evidence type="ECO:0000313" key="11">
    <source>
        <dbReference type="EMBL" id="GMF26910.1"/>
    </source>
</evidence>
<feature type="compositionally biased region" description="Basic residues" evidence="7">
    <location>
        <begin position="869"/>
        <end position="883"/>
    </location>
</feature>
<feature type="domain" description="DEP" evidence="10">
    <location>
        <begin position="702"/>
        <end position="779"/>
    </location>
</feature>
<dbReference type="Gene3D" id="3.30.200.20">
    <property type="entry name" value="Phosphorylase Kinase, domain 1"/>
    <property type="match status" value="1"/>
</dbReference>
<sequence>MSSIGGSGSLASKSSVVDTASPTPSPEDAAKVEAQQALMAYLLARFHTLQLFLLLGYGIMCLLCVTLVIYLRYNRSTALRGDATAARKIILPAYEPLLWVLGCTTGIYTAFFCSALVTKLYTYDISKLATEVFYSGRQFVFLSVIVFMLQKSVSGPALRRTLMITLVLSTYTIPLVWAITTYYPASDLYVPLTAARGLLLLLYSYVLIRPPARASKRTLREFCVFAYIYYTLLFSYNECFRRGHLETGFYLTYSNLLCGSLCPLVIWRVLRADTEHWRGMGQRAVALQRLFCQTRGMPERVSSKGLHILIEMHRKFIIDFAYLELQQRIGVGASAVVFKGLLRSSTDVAVKVYTPTDFTEDTVAAFSQEAALCGALHHPNIVAFHGMCVCPPTICLVNELCVGSLEDVTCAAARRRSRVSEHDHNRQQLLLNVAYMLDAARAVAYLHSFRPPFLHRDIKPTNFLVDANSTVKLTDFGESRSLPRARVVSNGLNNSAGTTHRSSNGGYGSDKASTVAMLASEDGTAKVPTERASIEIAVVGAANLQQLRGSIMSNGVDSSTGVKVSGKDGNINSIDANAVRMTVKGTVDYMAPEVINGRAGLAAYGEAADVYSLGITMWDVLNPGQEKFPGTGSNHFRVFDLVLEGQRPDLDVRLHPGIRAIIESSWQHDPRLRPSAHSVVSTLESIQEELSAAFALELADELEDALRLAKPIEASSAPLVAPQGFSGEEAVLHMCQLQYVDNISEAVRLGNALMDSGLLHHSRHARPFEESEEVYFFDDDNINLCQPLVVGAYTQERKGKLDAESATVVSSSTRPSRHASHRSGSTNPYSNSGRVRSDSSQSQSDRTLLENGVCACRKLGQRIKLPKTSKMRHRFRRKGKGKQKPTPAMVASDAAEQLQTRLLLESPHDTNEFDGFDASPTVVIYVADEQMNPRNAAEAGKLKSVRAILNREDDVNLRDENDLTPWMKAAFNDHKDIVGCLLQRRAAVNARNQNGKSALALAASRGHMSIMEILVEAEASTELVDALGEISLMATTRKHKWPLCSICRRKA</sequence>
<keyword evidence="8" id="KW-0472">Membrane</keyword>
<dbReference type="InterPro" id="IPR002110">
    <property type="entry name" value="Ankyrin_rpt"/>
</dbReference>
<dbReference type="SMART" id="SM00220">
    <property type="entry name" value="S_TKc"/>
    <property type="match status" value="1"/>
</dbReference>
<dbReference type="GO" id="GO:0004674">
    <property type="term" value="F:protein serine/threonine kinase activity"/>
    <property type="evidence" value="ECO:0007669"/>
    <property type="project" value="UniProtKB-KW"/>
</dbReference>
<feature type="region of interest" description="Disordered" evidence="7">
    <location>
        <begin position="489"/>
        <end position="509"/>
    </location>
</feature>
<feature type="transmembrane region" description="Helical" evidence="8">
    <location>
        <begin position="132"/>
        <end position="149"/>
    </location>
</feature>
<feature type="transmembrane region" description="Helical" evidence="8">
    <location>
        <begin position="248"/>
        <end position="270"/>
    </location>
</feature>
<dbReference type="GO" id="GO:0005524">
    <property type="term" value="F:ATP binding"/>
    <property type="evidence" value="ECO:0007669"/>
    <property type="project" value="UniProtKB-UniRule"/>
</dbReference>
<dbReference type="SMART" id="SM00049">
    <property type="entry name" value="DEP"/>
    <property type="match status" value="1"/>
</dbReference>
<dbReference type="InterPro" id="IPR011009">
    <property type="entry name" value="Kinase-like_dom_sf"/>
</dbReference>
<dbReference type="PROSITE" id="PS50297">
    <property type="entry name" value="ANK_REP_REGION"/>
    <property type="match status" value="1"/>
</dbReference>
<comment type="caution">
    <text evidence="11">The sequence shown here is derived from an EMBL/GenBank/DDBJ whole genome shotgun (WGS) entry which is preliminary data.</text>
</comment>
<organism evidence="11 12">
    <name type="scientific">Phytophthora fragariaefolia</name>
    <dbReference type="NCBI Taxonomy" id="1490495"/>
    <lineage>
        <taxon>Eukaryota</taxon>
        <taxon>Sar</taxon>
        <taxon>Stramenopiles</taxon>
        <taxon>Oomycota</taxon>
        <taxon>Peronosporomycetes</taxon>
        <taxon>Peronosporales</taxon>
        <taxon>Peronosporaceae</taxon>
        <taxon>Phytophthora</taxon>
    </lineage>
</organism>
<feature type="region of interest" description="Disordered" evidence="7">
    <location>
        <begin position="1"/>
        <end position="27"/>
    </location>
</feature>
<dbReference type="InterPro" id="IPR051681">
    <property type="entry name" value="Ser/Thr_Kinases-Pseudokinases"/>
</dbReference>
<dbReference type="SUPFAM" id="SSF56112">
    <property type="entry name" value="Protein kinase-like (PK-like)"/>
    <property type="match status" value="1"/>
</dbReference>
<evidence type="ECO:0000256" key="4">
    <source>
        <dbReference type="ARBA" id="ARBA00022840"/>
    </source>
</evidence>
<evidence type="ECO:0000259" key="9">
    <source>
        <dbReference type="PROSITE" id="PS50011"/>
    </source>
</evidence>
<keyword evidence="2" id="KW-0723">Serine/threonine-protein kinase</keyword>
<dbReference type="SUPFAM" id="SSF46785">
    <property type="entry name" value="Winged helix' DNA-binding domain"/>
    <property type="match status" value="1"/>
</dbReference>
<evidence type="ECO:0000259" key="10">
    <source>
        <dbReference type="PROSITE" id="PS50186"/>
    </source>
</evidence>
<evidence type="ECO:0000256" key="3">
    <source>
        <dbReference type="ARBA" id="ARBA00022741"/>
    </source>
</evidence>
<dbReference type="PROSITE" id="PS00108">
    <property type="entry name" value="PROTEIN_KINASE_ST"/>
    <property type="match status" value="1"/>
</dbReference>
<evidence type="ECO:0000256" key="6">
    <source>
        <dbReference type="PROSITE-ProRule" id="PRU10141"/>
    </source>
</evidence>
<evidence type="ECO:0000256" key="1">
    <source>
        <dbReference type="ARBA" id="ARBA00005843"/>
    </source>
</evidence>
<dbReference type="PROSITE" id="PS50186">
    <property type="entry name" value="DEP"/>
    <property type="match status" value="1"/>
</dbReference>
<dbReference type="Gene3D" id="1.25.40.20">
    <property type="entry name" value="Ankyrin repeat-containing domain"/>
    <property type="match status" value="1"/>
</dbReference>
<keyword evidence="4 6" id="KW-0067">ATP-binding</keyword>
<dbReference type="CDD" id="cd04371">
    <property type="entry name" value="DEP"/>
    <property type="match status" value="1"/>
</dbReference>
<feature type="transmembrane region" description="Helical" evidence="8">
    <location>
        <begin position="49"/>
        <end position="71"/>
    </location>
</feature>
<dbReference type="InterPro" id="IPR000591">
    <property type="entry name" value="DEP_dom"/>
</dbReference>
<keyword evidence="8" id="KW-1133">Transmembrane helix</keyword>
<dbReference type="InterPro" id="IPR036770">
    <property type="entry name" value="Ankyrin_rpt-contain_sf"/>
</dbReference>
<dbReference type="OrthoDB" id="10261027at2759"/>
<feature type="domain" description="Protein kinase" evidence="9">
    <location>
        <begin position="323"/>
        <end position="690"/>
    </location>
</feature>
<dbReference type="EMBL" id="BSXT01000420">
    <property type="protein sequence ID" value="GMF26910.1"/>
    <property type="molecule type" value="Genomic_DNA"/>
</dbReference>
<comment type="similarity">
    <text evidence="1">Belongs to the protein kinase superfamily. TKL Ser/Thr protein kinase family.</text>
</comment>
<feature type="transmembrane region" description="Helical" evidence="8">
    <location>
        <begin position="188"/>
        <end position="207"/>
    </location>
</feature>
<dbReference type="InterPro" id="IPR036388">
    <property type="entry name" value="WH-like_DNA-bd_sf"/>
</dbReference>
<gene>
    <name evidence="11" type="ORF">Pfra01_000519700</name>
</gene>
<feature type="transmembrane region" description="Helical" evidence="8">
    <location>
        <begin position="161"/>
        <end position="182"/>
    </location>
</feature>
<name>A0A9W6U610_9STRA</name>
<proteinExistence type="inferred from homology"/>
<dbReference type="Gene3D" id="1.10.510.10">
    <property type="entry name" value="Transferase(Phosphotransferase) domain 1"/>
    <property type="match status" value="1"/>
</dbReference>
<keyword evidence="5" id="KW-0040">ANK repeat</keyword>
<feature type="compositionally biased region" description="Polar residues" evidence="7">
    <location>
        <begin position="9"/>
        <end position="22"/>
    </location>
</feature>
<dbReference type="PROSITE" id="PS50088">
    <property type="entry name" value="ANK_REPEAT"/>
    <property type="match status" value="1"/>
</dbReference>
<dbReference type="SUPFAM" id="SSF48403">
    <property type="entry name" value="Ankyrin repeat"/>
    <property type="match status" value="1"/>
</dbReference>
<dbReference type="Pfam" id="PF07714">
    <property type="entry name" value="PK_Tyr_Ser-Thr"/>
    <property type="match status" value="1"/>
</dbReference>
<dbReference type="InterPro" id="IPR000719">
    <property type="entry name" value="Prot_kinase_dom"/>
</dbReference>
<dbReference type="PROSITE" id="PS50011">
    <property type="entry name" value="PROTEIN_KINASE_DOM"/>
    <property type="match status" value="1"/>
</dbReference>
<dbReference type="InterPro" id="IPR017441">
    <property type="entry name" value="Protein_kinase_ATP_BS"/>
</dbReference>
<keyword evidence="2" id="KW-0808">Transferase</keyword>
<keyword evidence="2" id="KW-0418">Kinase</keyword>
<dbReference type="PANTHER" id="PTHR44329">
    <property type="entry name" value="SERINE/THREONINE-PROTEIN KINASE TNNI3K-RELATED"/>
    <property type="match status" value="1"/>
</dbReference>
<dbReference type="Proteomes" id="UP001165121">
    <property type="component" value="Unassembled WGS sequence"/>
</dbReference>
<dbReference type="InterPro" id="IPR036390">
    <property type="entry name" value="WH_DNA-bd_sf"/>
</dbReference>
<dbReference type="GO" id="GO:0035556">
    <property type="term" value="P:intracellular signal transduction"/>
    <property type="evidence" value="ECO:0007669"/>
    <property type="project" value="InterPro"/>
</dbReference>
<accession>A0A9W6U610</accession>
<protein>
    <submittedName>
        <fullName evidence="11">Unnamed protein product</fullName>
    </submittedName>
</protein>
<feature type="binding site" evidence="6">
    <location>
        <position position="351"/>
    </location>
    <ligand>
        <name>ATP</name>
        <dbReference type="ChEBI" id="CHEBI:30616"/>
    </ligand>
</feature>
<dbReference type="InterPro" id="IPR008271">
    <property type="entry name" value="Ser/Thr_kinase_AS"/>
</dbReference>
<feature type="compositionally biased region" description="Polar residues" evidence="7">
    <location>
        <begin position="490"/>
        <end position="504"/>
    </location>
</feature>
<feature type="repeat" description="ANK" evidence="5">
    <location>
        <begin position="994"/>
        <end position="1026"/>
    </location>
</feature>
<evidence type="ECO:0000256" key="5">
    <source>
        <dbReference type="PROSITE-ProRule" id="PRU00023"/>
    </source>
</evidence>
<feature type="transmembrane region" description="Helical" evidence="8">
    <location>
        <begin position="97"/>
        <end position="117"/>
    </location>
</feature>
<feature type="region of interest" description="Disordered" evidence="7">
    <location>
        <begin position="800"/>
        <end position="847"/>
    </location>
</feature>
<feature type="compositionally biased region" description="Polar residues" evidence="7">
    <location>
        <begin position="822"/>
        <end position="834"/>
    </location>
</feature>
<evidence type="ECO:0000256" key="7">
    <source>
        <dbReference type="SAM" id="MobiDB-lite"/>
    </source>
</evidence>
<dbReference type="SMART" id="SM00248">
    <property type="entry name" value="ANK"/>
    <property type="match status" value="2"/>
</dbReference>
<evidence type="ECO:0000256" key="2">
    <source>
        <dbReference type="ARBA" id="ARBA00022527"/>
    </source>
</evidence>
<evidence type="ECO:0000313" key="12">
    <source>
        <dbReference type="Proteomes" id="UP001165121"/>
    </source>
</evidence>
<dbReference type="AlphaFoldDB" id="A0A9W6U610"/>
<dbReference type="Gene3D" id="1.10.10.10">
    <property type="entry name" value="Winged helix-like DNA-binding domain superfamily/Winged helix DNA-binding domain"/>
    <property type="match status" value="1"/>
</dbReference>
<keyword evidence="3 6" id="KW-0547">Nucleotide-binding</keyword>
<reference evidence="11" key="1">
    <citation type="submission" date="2023-04" db="EMBL/GenBank/DDBJ databases">
        <title>Phytophthora fragariaefolia NBRC 109709.</title>
        <authorList>
            <person name="Ichikawa N."/>
            <person name="Sato H."/>
            <person name="Tonouchi N."/>
        </authorList>
    </citation>
    <scope>NUCLEOTIDE SEQUENCE</scope>
    <source>
        <strain evidence="11">NBRC 109709</strain>
    </source>
</reference>
<feature type="region of interest" description="Disordered" evidence="7">
    <location>
        <begin position="869"/>
        <end position="895"/>
    </location>
</feature>
<dbReference type="PANTHER" id="PTHR44329:SF289">
    <property type="entry name" value="SERINE_THREONINE-PROTEIN KINASE VIK"/>
    <property type="match status" value="1"/>
</dbReference>
<dbReference type="PROSITE" id="PS00107">
    <property type="entry name" value="PROTEIN_KINASE_ATP"/>
    <property type="match status" value="1"/>
</dbReference>
<keyword evidence="12" id="KW-1185">Reference proteome</keyword>
<dbReference type="InterPro" id="IPR001245">
    <property type="entry name" value="Ser-Thr/Tyr_kinase_cat_dom"/>
</dbReference>
<keyword evidence="8" id="KW-0812">Transmembrane</keyword>
<evidence type="ECO:0000256" key="8">
    <source>
        <dbReference type="SAM" id="Phobius"/>
    </source>
</evidence>
<dbReference type="Pfam" id="PF00069">
    <property type="entry name" value="Pkinase"/>
    <property type="match status" value="1"/>
</dbReference>